<evidence type="ECO:0000256" key="4">
    <source>
        <dbReference type="PIRSR" id="PIRSR606710-2"/>
    </source>
</evidence>
<dbReference type="Proteomes" id="UP000663828">
    <property type="component" value="Unassembled WGS sequence"/>
</dbReference>
<evidence type="ECO:0000313" key="7">
    <source>
        <dbReference type="EMBL" id="CAF1474852.1"/>
    </source>
</evidence>
<evidence type="ECO:0000256" key="1">
    <source>
        <dbReference type="ARBA" id="ARBA00009865"/>
    </source>
</evidence>
<keyword evidence="3 5" id="KW-0326">Glycosidase</keyword>
<comment type="similarity">
    <text evidence="1 5">Belongs to the glycosyl hydrolase 43 family.</text>
</comment>
<dbReference type="AlphaFoldDB" id="A0A816AAW1"/>
<keyword evidence="6" id="KW-0732">Signal</keyword>
<dbReference type="Proteomes" id="UP000663852">
    <property type="component" value="Unassembled WGS sequence"/>
</dbReference>
<evidence type="ECO:0000313" key="8">
    <source>
        <dbReference type="EMBL" id="CAF1593515.1"/>
    </source>
</evidence>
<dbReference type="SUPFAM" id="SSF75005">
    <property type="entry name" value="Arabinanase/levansucrase/invertase"/>
    <property type="match status" value="1"/>
</dbReference>
<dbReference type="EMBL" id="CAJNOR010006371">
    <property type="protein sequence ID" value="CAF1593515.1"/>
    <property type="molecule type" value="Genomic_DNA"/>
</dbReference>
<sequence length="373" mass="42659">MFLISIALFLTLLLISDVSPTSVVISNVLPRVDINGKPMDIHDGNIIQYDKDGLYYYYGIGYGDCHPPLDFGCAGLYLMSDCGFRTNHTVNLYTSSDLYRWTFVRDIFPTSGGRPRGIYYRPKVIYNRYTQLYVLWINRVVRNGPFQSPNFLNASYVVATSKTPDGVFTVVQEKVQTLQYDNPGDFAVFVDDSNDTGRSIGYLVYNSFNNLHRIQIEQMTPNFTSTLGKSSTTGPLTPSNNEAPIMFKRHEYYYLLFGQCCCFCTSGSNSRVYVSKHPMGIWNDTQYDIDPVRDIIIDGIVRHRSISGGQESFVIEALQKNDTSVFIFVSDRWGTGKKKANDMQYWQPLEFDDTQIPPRIQQLIWTDQFILNL</sequence>
<organism evidence="8 9">
    <name type="scientific">Adineta ricciae</name>
    <name type="common">Rotifer</name>
    <dbReference type="NCBI Taxonomy" id="249248"/>
    <lineage>
        <taxon>Eukaryota</taxon>
        <taxon>Metazoa</taxon>
        <taxon>Spiralia</taxon>
        <taxon>Gnathifera</taxon>
        <taxon>Rotifera</taxon>
        <taxon>Eurotatoria</taxon>
        <taxon>Bdelloidea</taxon>
        <taxon>Adinetida</taxon>
        <taxon>Adinetidae</taxon>
        <taxon>Adineta</taxon>
    </lineage>
</organism>
<evidence type="ECO:0000256" key="3">
    <source>
        <dbReference type="ARBA" id="ARBA00023295"/>
    </source>
</evidence>
<evidence type="ECO:0000256" key="2">
    <source>
        <dbReference type="ARBA" id="ARBA00022801"/>
    </source>
</evidence>
<dbReference type="EMBL" id="CAJNOJ010000520">
    <property type="protein sequence ID" value="CAF1474852.1"/>
    <property type="molecule type" value="Genomic_DNA"/>
</dbReference>
<dbReference type="GO" id="GO:0004553">
    <property type="term" value="F:hydrolase activity, hydrolyzing O-glycosyl compounds"/>
    <property type="evidence" value="ECO:0007669"/>
    <property type="project" value="InterPro"/>
</dbReference>
<name>A0A816AAW1_ADIRI</name>
<dbReference type="PANTHER" id="PTHR22925:SF3">
    <property type="entry name" value="GLYCOSYL HYDROLASE FAMILY PROTEIN 43"/>
    <property type="match status" value="1"/>
</dbReference>
<dbReference type="OrthoDB" id="9970295at2759"/>
<evidence type="ECO:0000256" key="5">
    <source>
        <dbReference type="RuleBase" id="RU361187"/>
    </source>
</evidence>
<dbReference type="InterPro" id="IPR023296">
    <property type="entry name" value="Glyco_hydro_beta-prop_sf"/>
</dbReference>
<evidence type="ECO:0000256" key="6">
    <source>
        <dbReference type="SAM" id="SignalP"/>
    </source>
</evidence>
<accession>A0A816AAW1</accession>
<feature type="chain" id="PRO_5036412612" evidence="6">
    <location>
        <begin position="21"/>
        <end position="373"/>
    </location>
</feature>
<comment type="caution">
    <text evidence="8">The sequence shown here is derived from an EMBL/GenBank/DDBJ whole genome shotgun (WGS) entry which is preliminary data.</text>
</comment>
<evidence type="ECO:0000313" key="9">
    <source>
        <dbReference type="Proteomes" id="UP000663828"/>
    </source>
</evidence>
<gene>
    <name evidence="7" type="ORF">EDS130_LOCUS41036</name>
    <name evidence="8" type="ORF">XAT740_LOCUS46834</name>
</gene>
<keyword evidence="9" id="KW-1185">Reference proteome</keyword>
<protein>
    <submittedName>
        <fullName evidence="8">Uncharacterized protein</fullName>
    </submittedName>
</protein>
<feature type="site" description="Important for catalytic activity, responsible for pKa modulation of the active site Glu and correct orientation of both the proton donor and substrate" evidence="4">
    <location>
        <position position="185"/>
    </location>
</feature>
<dbReference type="InterPro" id="IPR006710">
    <property type="entry name" value="Glyco_hydro_43"/>
</dbReference>
<dbReference type="GO" id="GO:0005975">
    <property type="term" value="P:carbohydrate metabolic process"/>
    <property type="evidence" value="ECO:0007669"/>
    <property type="project" value="InterPro"/>
</dbReference>
<dbReference type="PANTHER" id="PTHR22925">
    <property type="entry name" value="GLYCOSYL HYDROLASE 43 FAMILY MEMBER"/>
    <property type="match status" value="1"/>
</dbReference>
<keyword evidence="2 5" id="KW-0378">Hydrolase</keyword>
<dbReference type="Pfam" id="PF04616">
    <property type="entry name" value="Glyco_hydro_43"/>
    <property type="match status" value="1"/>
</dbReference>
<dbReference type="Gene3D" id="2.115.10.20">
    <property type="entry name" value="Glycosyl hydrolase domain, family 43"/>
    <property type="match status" value="1"/>
</dbReference>
<feature type="signal peptide" evidence="6">
    <location>
        <begin position="1"/>
        <end position="20"/>
    </location>
</feature>
<proteinExistence type="inferred from homology"/>
<reference evidence="8" key="1">
    <citation type="submission" date="2021-02" db="EMBL/GenBank/DDBJ databases">
        <authorList>
            <person name="Nowell W R."/>
        </authorList>
    </citation>
    <scope>NUCLEOTIDE SEQUENCE</scope>
</reference>